<dbReference type="EMBL" id="BARW01028206">
    <property type="protein sequence ID" value="GAJ10384.1"/>
    <property type="molecule type" value="Genomic_DNA"/>
</dbReference>
<dbReference type="AlphaFoldDB" id="X1TYN5"/>
<gene>
    <name evidence="1" type="ORF">S12H4_45591</name>
</gene>
<organism evidence="1">
    <name type="scientific">marine sediment metagenome</name>
    <dbReference type="NCBI Taxonomy" id="412755"/>
    <lineage>
        <taxon>unclassified sequences</taxon>
        <taxon>metagenomes</taxon>
        <taxon>ecological metagenomes</taxon>
    </lineage>
</organism>
<name>X1TYN5_9ZZZZ</name>
<sequence>MAEQSVTLNPGESKAVSFEAVPHEAKTYYVSVNGLTGSFVASAPPFIGFSLMVENPVAGGYYWFADFPYSAYTVRISNFMTVNDAGWVTQEAPGWDYIRIVFLNTNYLCPVGDPHCEGLVFYLLFED</sequence>
<accession>X1TYN5</accession>
<proteinExistence type="predicted"/>
<comment type="caution">
    <text evidence="1">The sequence shown here is derived from an EMBL/GenBank/DDBJ whole genome shotgun (WGS) entry which is preliminary data.</text>
</comment>
<reference evidence="1" key="1">
    <citation type="journal article" date="2014" name="Front. Microbiol.">
        <title>High frequency of phylogenetically diverse reductive dehalogenase-homologous genes in deep subseafloor sedimentary metagenomes.</title>
        <authorList>
            <person name="Kawai M."/>
            <person name="Futagami T."/>
            <person name="Toyoda A."/>
            <person name="Takaki Y."/>
            <person name="Nishi S."/>
            <person name="Hori S."/>
            <person name="Arai W."/>
            <person name="Tsubouchi T."/>
            <person name="Morono Y."/>
            <person name="Uchiyama I."/>
            <person name="Ito T."/>
            <person name="Fujiyama A."/>
            <person name="Inagaki F."/>
            <person name="Takami H."/>
        </authorList>
    </citation>
    <scope>NUCLEOTIDE SEQUENCE</scope>
    <source>
        <strain evidence="1">Expedition CK06-06</strain>
    </source>
</reference>
<evidence type="ECO:0000313" key="1">
    <source>
        <dbReference type="EMBL" id="GAJ10384.1"/>
    </source>
</evidence>
<feature type="non-terminal residue" evidence="1">
    <location>
        <position position="127"/>
    </location>
</feature>
<protein>
    <submittedName>
        <fullName evidence="1">Uncharacterized protein</fullName>
    </submittedName>
</protein>